<sequence length="261" mass="29350">MLVAERQKKIVELVNKRLSIRVSELSDIFSVTEETIRRDLEKLEKEHKLSRSHGGAVSIQQQESEIHFSEREITNVIEKKAIAHEAAKYVKSGDRIILDASTTAWYMAKILPDIELTVITNSMKAAIELSKKQKISVISTGGILLTKSLSFAGPLAERSLETYHVNKTFLSCQGFDMEHGMSDSNEWQALLKIRMIERSDQTILMADSSKWGNREFSHIASLQDVSCIITDSRLDPVSVKALEEKNVKVTAVPLPKERVKG</sequence>
<dbReference type="PROSITE" id="PS00894">
    <property type="entry name" value="HTH_DEOR_1"/>
    <property type="match status" value="1"/>
</dbReference>
<dbReference type="Pfam" id="PF08220">
    <property type="entry name" value="HTH_DeoR"/>
    <property type="match status" value="1"/>
</dbReference>
<evidence type="ECO:0000313" key="8">
    <source>
        <dbReference type="Proteomes" id="UP001164713"/>
    </source>
</evidence>
<dbReference type="GO" id="GO:0003677">
    <property type="term" value="F:DNA binding"/>
    <property type="evidence" value="ECO:0007669"/>
    <property type="project" value="UniProtKB-KW"/>
</dbReference>
<dbReference type="InterPro" id="IPR018356">
    <property type="entry name" value="Tscrpt_reg_HTH_DeoR_CS"/>
</dbReference>
<proteinExistence type="predicted"/>
<dbReference type="InterPro" id="IPR001034">
    <property type="entry name" value="DeoR_HTH"/>
</dbReference>
<dbReference type="SMART" id="SM00420">
    <property type="entry name" value="HTH_DEOR"/>
    <property type="match status" value="1"/>
</dbReference>
<gene>
    <name evidence="5" type="ORF">MOF03_16665</name>
    <name evidence="6" type="ORF">O0R52_16170</name>
</gene>
<dbReference type="InterPro" id="IPR036390">
    <property type="entry name" value="WH_DNA-bd_sf"/>
</dbReference>
<dbReference type="AlphaFoldDB" id="A0A9Q2LGN9"/>
<dbReference type="EMBL" id="JALAWA010000011">
    <property type="protein sequence ID" value="MCY9186254.1"/>
    <property type="molecule type" value="Genomic_DNA"/>
</dbReference>
<dbReference type="PROSITE" id="PS51000">
    <property type="entry name" value="HTH_DEOR_2"/>
    <property type="match status" value="1"/>
</dbReference>
<dbReference type="Gene3D" id="3.40.50.1360">
    <property type="match status" value="1"/>
</dbReference>
<dbReference type="Proteomes" id="UP001073053">
    <property type="component" value="Unassembled WGS sequence"/>
</dbReference>
<reference evidence="6" key="2">
    <citation type="submission" date="2022-12" db="EMBL/GenBank/DDBJ databases">
        <title>Genomic of Bacillus halotolerans.</title>
        <authorList>
            <person name="Xu G."/>
            <person name="Ding Y."/>
        </authorList>
    </citation>
    <scope>NUCLEOTIDE SEQUENCE</scope>
    <source>
        <strain evidence="6">B13</strain>
    </source>
</reference>
<dbReference type="SUPFAM" id="SSF46785">
    <property type="entry name" value="Winged helix' DNA-binding domain"/>
    <property type="match status" value="1"/>
</dbReference>
<evidence type="ECO:0000256" key="1">
    <source>
        <dbReference type="ARBA" id="ARBA00023015"/>
    </source>
</evidence>
<evidence type="ECO:0000256" key="2">
    <source>
        <dbReference type="ARBA" id="ARBA00023125"/>
    </source>
</evidence>
<dbReference type="Proteomes" id="UP001164713">
    <property type="component" value="Chromosome"/>
</dbReference>
<dbReference type="EMBL" id="CP114066">
    <property type="protein sequence ID" value="WAT20484.1"/>
    <property type="molecule type" value="Genomic_DNA"/>
</dbReference>
<feature type="domain" description="HTH deoR-type" evidence="4">
    <location>
        <begin position="3"/>
        <end position="58"/>
    </location>
</feature>
<keyword evidence="1" id="KW-0805">Transcription regulation</keyword>
<dbReference type="PRINTS" id="PR00037">
    <property type="entry name" value="HTHLACR"/>
</dbReference>
<evidence type="ECO:0000259" key="4">
    <source>
        <dbReference type="PROSITE" id="PS51000"/>
    </source>
</evidence>
<dbReference type="InterPro" id="IPR037171">
    <property type="entry name" value="NagB/RpiA_transferase-like"/>
</dbReference>
<dbReference type="GO" id="GO:0003700">
    <property type="term" value="F:DNA-binding transcription factor activity"/>
    <property type="evidence" value="ECO:0007669"/>
    <property type="project" value="InterPro"/>
</dbReference>
<evidence type="ECO:0000256" key="3">
    <source>
        <dbReference type="ARBA" id="ARBA00023163"/>
    </source>
</evidence>
<dbReference type="InterPro" id="IPR050313">
    <property type="entry name" value="Carb_Metab_HTH_regulators"/>
</dbReference>
<evidence type="ECO:0000313" key="5">
    <source>
        <dbReference type="EMBL" id="MCY9186254.1"/>
    </source>
</evidence>
<dbReference type="SMART" id="SM01134">
    <property type="entry name" value="DeoRC"/>
    <property type="match status" value="1"/>
</dbReference>
<organism evidence="5 7">
    <name type="scientific">Bacillus halotolerans</name>
    <dbReference type="NCBI Taxonomy" id="260554"/>
    <lineage>
        <taxon>Bacteria</taxon>
        <taxon>Bacillati</taxon>
        <taxon>Bacillota</taxon>
        <taxon>Bacilli</taxon>
        <taxon>Bacillales</taxon>
        <taxon>Bacillaceae</taxon>
        <taxon>Bacillus</taxon>
    </lineage>
</organism>
<dbReference type="InterPro" id="IPR014036">
    <property type="entry name" value="DeoR-like_C"/>
</dbReference>
<dbReference type="Gene3D" id="1.10.10.10">
    <property type="entry name" value="Winged helix-like DNA-binding domain superfamily/Winged helix DNA-binding domain"/>
    <property type="match status" value="1"/>
</dbReference>
<dbReference type="SUPFAM" id="SSF100950">
    <property type="entry name" value="NagB/RpiA/CoA transferase-like"/>
    <property type="match status" value="1"/>
</dbReference>
<evidence type="ECO:0000313" key="6">
    <source>
        <dbReference type="EMBL" id="WAT20484.1"/>
    </source>
</evidence>
<keyword evidence="2 5" id="KW-0238">DNA-binding</keyword>
<keyword evidence="8" id="KW-1185">Reference proteome</keyword>
<reference evidence="5" key="1">
    <citation type="submission" date="2022-02" db="EMBL/GenBank/DDBJ databases">
        <title>Crop Bioprotection Bacillus Genome Sequencing.</title>
        <authorList>
            <person name="Dunlap C."/>
        </authorList>
    </citation>
    <scope>NUCLEOTIDE SEQUENCE</scope>
    <source>
        <strain evidence="5">EC49O2N-C10</strain>
    </source>
</reference>
<keyword evidence="3" id="KW-0804">Transcription</keyword>
<name>A0A9Q2LGN9_9BACI</name>
<dbReference type="PANTHER" id="PTHR30363">
    <property type="entry name" value="HTH-TYPE TRANSCRIPTIONAL REGULATOR SRLR-RELATED"/>
    <property type="match status" value="1"/>
</dbReference>
<dbReference type="PANTHER" id="PTHR30363:SF44">
    <property type="entry name" value="AGA OPERON TRANSCRIPTIONAL REPRESSOR-RELATED"/>
    <property type="match status" value="1"/>
</dbReference>
<dbReference type="InterPro" id="IPR036388">
    <property type="entry name" value="WH-like_DNA-bd_sf"/>
</dbReference>
<accession>A0A9Q2LGN9</accession>
<dbReference type="Pfam" id="PF00455">
    <property type="entry name" value="DeoRC"/>
    <property type="match status" value="1"/>
</dbReference>
<evidence type="ECO:0000313" key="7">
    <source>
        <dbReference type="Proteomes" id="UP001073053"/>
    </source>
</evidence>
<dbReference type="RefSeq" id="WP_024122630.1">
    <property type="nucleotide sequence ID" value="NZ_ASJT01000089.1"/>
</dbReference>
<protein>
    <submittedName>
        <fullName evidence="5">DeoR/GlpR family DNA-binding transcription regulator</fullName>
    </submittedName>
</protein>